<evidence type="ECO:0000256" key="2">
    <source>
        <dbReference type="ARBA" id="ARBA00023015"/>
    </source>
</evidence>
<dbReference type="Proteomes" id="UP000637423">
    <property type="component" value="Unassembled WGS sequence"/>
</dbReference>
<dbReference type="PROSITE" id="PS50931">
    <property type="entry name" value="HTH_LYSR"/>
    <property type="match status" value="1"/>
</dbReference>
<dbReference type="InterPro" id="IPR036390">
    <property type="entry name" value="WH_DNA-bd_sf"/>
</dbReference>
<comment type="similarity">
    <text evidence="1">Belongs to the LysR transcriptional regulatory family.</text>
</comment>
<dbReference type="SUPFAM" id="SSF53850">
    <property type="entry name" value="Periplasmic binding protein-like II"/>
    <property type="match status" value="1"/>
</dbReference>
<dbReference type="Gene3D" id="1.10.10.10">
    <property type="entry name" value="Winged helix-like DNA-binding domain superfamily/Winged helix DNA-binding domain"/>
    <property type="match status" value="1"/>
</dbReference>
<dbReference type="Pfam" id="PF03466">
    <property type="entry name" value="LysR_substrate"/>
    <property type="match status" value="1"/>
</dbReference>
<dbReference type="GO" id="GO:0006351">
    <property type="term" value="P:DNA-templated transcription"/>
    <property type="evidence" value="ECO:0007669"/>
    <property type="project" value="TreeGrafter"/>
</dbReference>
<evidence type="ECO:0000259" key="5">
    <source>
        <dbReference type="PROSITE" id="PS50931"/>
    </source>
</evidence>
<dbReference type="Gene3D" id="3.40.190.290">
    <property type="match status" value="1"/>
</dbReference>
<evidence type="ECO:0000256" key="1">
    <source>
        <dbReference type="ARBA" id="ARBA00009437"/>
    </source>
</evidence>
<reference evidence="6" key="2">
    <citation type="submission" date="2020-09" db="EMBL/GenBank/DDBJ databases">
        <authorList>
            <person name="Sun Q."/>
            <person name="Zhou Y."/>
        </authorList>
    </citation>
    <scope>NUCLEOTIDE SEQUENCE</scope>
    <source>
        <strain evidence="6">CGMCC 1.10998</strain>
    </source>
</reference>
<dbReference type="GO" id="GO:0003700">
    <property type="term" value="F:DNA-binding transcription factor activity"/>
    <property type="evidence" value="ECO:0007669"/>
    <property type="project" value="InterPro"/>
</dbReference>
<evidence type="ECO:0000256" key="4">
    <source>
        <dbReference type="ARBA" id="ARBA00023163"/>
    </source>
</evidence>
<dbReference type="PANTHER" id="PTHR30537">
    <property type="entry name" value="HTH-TYPE TRANSCRIPTIONAL REGULATOR"/>
    <property type="match status" value="1"/>
</dbReference>
<keyword evidence="4" id="KW-0804">Transcription</keyword>
<protein>
    <submittedName>
        <fullName evidence="6">LysR family transcriptional regulator</fullName>
    </submittedName>
</protein>
<dbReference type="AlphaFoldDB" id="A0A916UQ99"/>
<dbReference type="PANTHER" id="PTHR30537:SF17">
    <property type="entry name" value="LYSR-FAMILY REGULATORY PROTEIN"/>
    <property type="match status" value="1"/>
</dbReference>
<dbReference type="RefSeq" id="WP_188566998.1">
    <property type="nucleotide sequence ID" value="NZ_BMED01000003.1"/>
</dbReference>
<organism evidence="6 7">
    <name type="scientific">Undibacterium terreum</name>
    <dbReference type="NCBI Taxonomy" id="1224302"/>
    <lineage>
        <taxon>Bacteria</taxon>
        <taxon>Pseudomonadati</taxon>
        <taxon>Pseudomonadota</taxon>
        <taxon>Betaproteobacteria</taxon>
        <taxon>Burkholderiales</taxon>
        <taxon>Oxalobacteraceae</taxon>
        <taxon>Undibacterium</taxon>
    </lineage>
</organism>
<sequence>MDYFTAVKTFTRVVETGSFAKAADSLEVPRNMVTKLVQSLEAHLRVKLLNRTTRRVSMTNDGAAYYERMSRLMEEWLEVESDLASAQSNPRGRLRVDMGATLASFLVIPALASFHARYPDLQLDIGVSDRPVDLISDRIDCVVRAGKVTDPSLIARHIGDLPFVTCAAPGYMKGREFPEHPADLERGHTLIRYFFAGSGRQSPVVLNFGDEQATLRGRHFVSVNDTNALLAAGLAELGILHLPAFAAQSHIEAGRLVSLLDNWTAEPVPISIVYSANRHLSSRVRVFVDWMVELFKSNAYAIIR</sequence>
<dbReference type="InterPro" id="IPR005119">
    <property type="entry name" value="LysR_subst-bd"/>
</dbReference>
<evidence type="ECO:0000313" key="7">
    <source>
        <dbReference type="Proteomes" id="UP000637423"/>
    </source>
</evidence>
<dbReference type="GO" id="GO:0043565">
    <property type="term" value="F:sequence-specific DNA binding"/>
    <property type="evidence" value="ECO:0007669"/>
    <property type="project" value="TreeGrafter"/>
</dbReference>
<dbReference type="CDD" id="cd08472">
    <property type="entry name" value="PBP2_CrgA_like_3"/>
    <property type="match status" value="1"/>
</dbReference>
<gene>
    <name evidence="6" type="ORF">GCM10011396_30860</name>
</gene>
<dbReference type="InterPro" id="IPR000847">
    <property type="entry name" value="LysR_HTH_N"/>
</dbReference>
<dbReference type="Pfam" id="PF00126">
    <property type="entry name" value="HTH_1"/>
    <property type="match status" value="1"/>
</dbReference>
<keyword evidence="7" id="KW-1185">Reference proteome</keyword>
<keyword evidence="2" id="KW-0805">Transcription regulation</keyword>
<evidence type="ECO:0000313" key="6">
    <source>
        <dbReference type="EMBL" id="GGC81461.1"/>
    </source>
</evidence>
<keyword evidence="3" id="KW-0238">DNA-binding</keyword>
<dbReference type="InterPro" id="IPR058163">
    <property type="entry name" value="LysR-type_TF_proteobact-type"/>
</dbReference>
<name>A0A916UQ99_9BURK</name>
<dbReference type="FunFam" id="1.10.10.10:FF:000001">
    <property type="entry name" value="LysR family transcriptional regulator"/>
    <property type="match status" value="1"/>
</dbReference>
<dbReference type="EMBL" id="BMED01000003">
    <property type="protein sequence ID" value="GGC81461.1"/>
    <property type="molecule type" value="Genomic_DNA"/>
</dbReference>
<dbReference type="InterPro" id="IPR036388">
    <property type="entry name" value="WH-like_DNA-bd_sf"/>
</dbReference>
<evidence type="ECO:0000256" key="3">
    <source>
        <dbReference type="ARBA" id="ARBA00023125"/>
    </source>
</evidence>
<comment type="caution">
    <text evidence="6">The sequence shown here is derived from an EMBL/GenBank/DDBJ whole genome shotgun (WGS) entry which is preliminary data.</text>
</comment>
<accession>A0A916UQ99</accession>
<proteinExistence type="inferred from homology"/>
<reference evidence="6" key="1">
    <citation type="journal article" date="2014" name="Int. J. Syst. Evol. Microbiol.">
        <title>Complete genome sequence of Corynebacterium casei LMG S-19264T (=DSM 44701T), isolated from a smear-ripened cheese.</title>
        <authorList>
            <consortium name="US DOE Joint Genome Institute (JGI-PGF)"/>
            <person name="Walter F."/>
            <person name="Albersmeier A."/>
            <person name="Kalinowski J."/>
            <person name="Ruckert C."/>
        </authorList>
    </citation>
    <scope>NUCLEOTIDE SEQUENCE</scope>
    <source>
        <strain evidence="6">CGMCC 1.10998</strain>
    </source>
</reference>
<feature type="domain" description="HTH lysR-type" evidence="5">
    <location>
        <begin position="1"/>
        <end position="59"/>
    </location>
</feature>
<dbReference type="SUPFAM" id="SSF46785">
    <property type="entry name" value="Winged helix' DNA-binding domain"/>
    <property type="match status" value="1"/>
</dbReference>